<evidence type="ECO:0000313" key="2">
    <source>
        <dbReference type="Proteomes" id="UP000683291"/>
    </source>
</evidence>
<dbReference type="Proteomes" id="UP000683291">
    <property type="component" value="Chromosome 1"/>
</dbReference>
<proteinExistence type="predicted"/>
<evidence type="ECO:0000313" key="1">
    <source>
        <dbReference type="EMBL" id="QUJ75715.1"/>
    </source>
</evidence>
<sequence>MAIGALEANDATFDAIHYQNKLRALGHRRKRALFYEAMIALCVLRRTQPSKTVRRLANLREIRETRGEMAQFESFTTLIEDHLAPLQLTNHGYRRHTLADLDHGPIWERVHAHISVLADLGYEVFLNSGTLLGVTRDKRLIDHDDDVDFALILRARSPKGAAREWRDLREKLRIAGIFDEENYKGASIYKLTPVEGIQIDLFPAWFENGRAFIYPHSFGDLAREDVLPLQPCAVTGQPIPANPEKMLVGNYGENWQTPDPLFKFPWRRAHQQFADFLEEFE</sequence>
<dbReference type="InterPro" id="IPR052942">
    <property type="entry name" value="LPS_cholinephosphotransferase"/>
</dbReference>
<gene>
    <name evidence="1" type="ORF">KDD17_12220</name>
</gene>
<dbReference type="AlphaFoldDB" id="A0A975JCG3"/>
<name>A0A975JCG3_9RHOB</name>
<keyword evidence="2" id="KW-1185">Reference proteome</keyword>
<dbReference type="PANTHER" id="PTHR43404:SF1">
    <property type="entry name" value="MNN4P"/>
    <property type="match status" value="1"/>
</dbReference>
<organism evidence="1 2">
    <name type="scientific">Sulfitobacter albidus</name>
    <dbReference type="NCBI Taxonomy" id="2829501"/>
    <lineage>
        <taxon>Bacteria</taxon>
        <taxon>Pseudomonadati</taxon>
        <taxon>Pseudomonadota</taxon>
        <taxon>Alphaproteobacteria</taxon>
        <taxon>Rhodobacterales</taxon>
        <taxon>Roseobacteraceae</taxon>
        <taxon>Sulfitobacter</taxon>
    </lineage>
</organism>
<dbReference type="KEGG" id="sual:KDD17_12220"/>
<reference evidence="1" key="1">
    <citation type="submission" date="2021-04" db="EMBL/GenBank/DDBJ databases">
        <title>Complete genome sequence for Sulfitobacter sp. strain JK7-1.</title>
        <authorList>
            <person name="Park S.-J."/>
        </authorList>
    </citation>
    <scope>NUCLEOTIDE SEQUENCE</scope>
    <source>
        <strain evidence="1">JK7-1</strain>
    </source>
</reference>
<dbReference type="PANTHER" id="PTHR43404">
    <property type="entry name" value="LIPOPOLYSACCHARIDE CHOLINEPHOSPHOTRANSFERASE LICD"/>
    <property type="match status" value="1"/>
</dbReference>
<accession>A0A975JCG3</accession>
<protein>
    <recommendedName>
        <fullName evidence="3">LicD family protein</fullName>
    </recommendedName>
</protein>
<dbReference type="RefSeq" id="WP_212703917.1">
    <property type="nucleotide sequence ID" value="NZ_CP073581.1"/>
</dbReference>
<dbReference type="EMBL" id="CP073581">
    <property type="protein sequence ID" value="QUJ75715.1"/>
    <property type="molecule type" value="Genomic_DNA"/>
</dbReference>
<evidence type="ECO:0008006" key="3">
    <source>
        <dbReference type="Google" id="ProtNLM"/>
    </source>
</evidence>